<dbReference type="Proteomes" id="UP000199320">
    <property type="component" value="Unassembled WGS sequence"/>
</dbReference>
<dbReference type="AlphaFoldDB" id="A0A1I0J7X7"/>
<dbReference type="EMBL" id="FOIC01000034">
    <property type="protein sequence ID" value="SEU05905.1"/>
    <property type="molecule type" value="Genomic_DNA"/>
</dbReference>
<gene>
    <name evidence="3" type="ORF">SAMN04488694_13413</name>
    <name evidence="2" type="ORF">SAMN05192552_104411</name>
</gene>
<keyword evidence="1" id="KW-1133">Transmembrane helix</keyword>
<keyword evidence="1" id="KW-0472">Membrane</keyword>
<evidence type="ECO:0000256" key="1">
    <source>
        <dbReference type="SAM" id="Phobius"/>
    </source>
</evidence>
<organism evidence="3 4">
    <name type="scientific">Natrinema hispanicum</name>
    <dbReference type="NCBI Taxonomy" id="392421"/>
    <lineage>
        <taxon>Archaea</taxon>
        <taxon>Methanobacteriati</taxon>
        <taxon>Methanobacteriota</taxon>
        <taxon>Stenosarchaea group</taxon>
        <taxon>Halobacteria</taxon>
        <taxon>Halobacteriales</taxon>
        <taxon>Natrialbaceae</taxon>
        <taxon>Natrinema</taxon>
    </lineage>
</organism>
<accession>A0A1I0J7X7</accession>
<dbReference type="Proteomes" id="UP000324021">
    <property type="component" value="Unassembled WGS sequence"/>
</dbReference>
<evidence type="ECO:0000313" key="3">
    <source>
        <dbReference type="EMBL" id="SEU05905.1"/>
    </source>
</evidence>
<keyword evidence="4" id="KW-1185">Reference proteome</keyword>
<dbReference type="OrthoDB" id="176973at2157"/>
<reference evidence="4 5" key="1">
    <citation type="submission" date="2016-10" db="EMBL/GenBank/DDBJ databases">
        <authorList>
            <person name="Varghese N."/>
            <person name="Submissions S."/>
        </authorList>
    </citation>
    <scope>NUCLEOTIDE SEQUENCE [LARGE SCALE GENOMIC DNA]</scope>
    <source>
        <strain evidence="2 5">CDM_1</strain>
        <strain evidence="4">CDM_6</strain>
    </source>
</reference>
<dbReference type="EMBL" id="FMZP01000044">
    <property type="protein sequence ID" value="SDD74089.1"/>
    <property type="molecule type" value="Genomic_DNA"/>
</dbReference>
<evidence type="ECO:0000313" key="5">
    <source>
        <dbReference type="Proteomes" id="UP000324021"/>
    </source>
</evidence>
<reference evidence="3" key="2">
    <citation type="submission" date="2016-10" db="EMBL/GenBank/DDBJ databases">
        <authorList>
            <person name="de Groot N.N."/>
        </authorList>
    </citation>
    <scope>NUCLEOTIDE SEQUENCE [LARGE SCALE GENOMIC DNA]</scope>
    <source>
        <strain evidence="3">CDM_6</strain>
    </source>
</reference>
<dbReference type="STRING" id="392421.SAMN04488694_13413"/>
<proteinExistence type="predicted"/>
<protein>
    <submittedName>
        <fullName evidence="3">Predicted membrane protein</fullName>
    </submittedName>
</protein>
<name>A0A1I0J7X7_9EURY</name>
<dbReference type="RefSeq" id="WP_092935370.1">
    <property type="nucleotide sequence ID" value="NZ_FMZP01000044.1"/>
</dbReference>
<feature type="transmembrane region" description="Helical" evidence="1">
    <location>
        <begin position="49"/>
        <end position="67"/>
    </location>
</feature>
<keyword evidence="1" id="KW-0812">Transmembrane</keyword>
<feature type="transmembrane region" description="Helical" evidence="1">
    <location>
        <begin position="24"/>
        <end position="42"/>
    </location>
</feature>
<evidence type="ECO:0000313" key="2">
    <source>
        <dbReference type="EMBL" id="SDD74089.1"/>
    </source>
</evidence>
<evidence type="ECO:0000313" key="4">
    <source>
        <dbReference type="Proteomes" id="UP000199320"/>
    </source>
</evidence>
<sequence>MSRRHYRSRLLTWVLNSGPDDPVYNLYLMLGPLLILFVVLVGRNSMTSVLVAGYIVGFVVYTIYNVSTTLEHPDWVQHP</sequence>